<dbReference type="SMART" id="SM00421">
    <property type="entry name" value="HTH_LUXR"/>
    <property type="match status" value="1"/>
</dbReference>
<keyword evidence="2" id="KW-0238">DNA-binding</keyword>
<evidence type="ECO:0000259" key="4">
    <source>
        <dbReference type="PROSITE" id="PS50043"/>
    </source>
</evidence>
<keyword evidence="6" id="KW-1185">Reference proteome</keyword>
<dbReference type="CDD" id="cd06170">
    <property type="entry name" value="LuxR_C_like"/>
    <property type="match status" value="1"/>
</dbReference>
<dbReference type="SUPFAM" id="SSF48452">
    <property type="entry name" value="TPR-like"/>
    <property type="match status" value="1"/>
</dbReference>
<dbReference type="EMBL" id="CP003383">
    <property type="protein sequence ID" value="AFZ69354.1"/>
    <property type="molecule type" value="Genomic_DNA"/>
</dbReference>
<evidence type="ECO:0000313" key="6">
    <source>
        <dbReference type="Proteomes" id="UP000010467"/>
    </source>
</evidence>
<evidence type="ECO:0000256" key="3">
    <source>
        <dbReference type="ARBA" id="ARBA00023163"/>
    </source>
</evidence>
<sequence length="902" mass="100035">MPLAFLSEAHLLVTNPIIESKIRVPWPRRSLVSRSRLLDRLDAGLHAKLTLVSAPAGSGKTTLISTWAAASSIPVAWLSLDHDDNDPTRFLTYLIAALREVAAIGDEAQRTARTASPPTVEILTTVLNDVGRLARPLVLVLDDYHVIHREAVHHMLDFILAHQPPHLHLLLTTREDPPLPLARHRVRNDLNELRTPELHFTTTEAAAFLNDVMHVNLELEDVATLSARTEGWVAGLQLAALSLRDQPNRSAFVQGFAGNDRLVLTYLVDEVLAHQPQAVRQFLLHTALLDHLNGPLCDAVTGQTGSQKQLETLERQNYFLVPLDGRRHAYRYHHLFAEALRARLHAEQPGQARFLHRRASAWFEQHDLPEDAIRHALAAQDFERAASMIELAVPKLRRSLREEAILGWLNALPDDLLRDRPVLSVHHAKALLRTGDLHKVEVKLRTAERSLGAPDMVVVDEAEFRRLPAEIAVYRAATAMTLGTVGEAERHAQHALHLTPNEDHLARGAASGFLGLTALHTGDLEAARGWWAEAEMHLLRAGHTPDAIGTVRVQADILVTQGRLRDALHTYERGLQVAHPAGEAIVRGSADMHVGMSELYREWNDLTAARQHLQRNDMLGPLLGLPQHEWRARVALAGVHAAQGELDDALRLLDEAQGRYVPDFFPVVRPIPAMKVQILLVHGHLRGAEDWVRAAGVTPQDDVTYVREFELVTLARVLLARAKTDVVNHTPHDIQDLLTRLERAAVKGGRNGSLIEILVLQALALDAEGEGANVLIPLGRALELAEPEGYARLFLREGARMTGLLNRAKKRGITPSYARDLLAALDPTTPAPRPAAFTGETLSDRELTVLRWLASDLSGPDIARELGVSLNTLRTHTKRIYDKLGVHDRRGAVRRARDLNVI</sequence>
<gene>
    <name evidence="5" type="ordered locus">Deipe_3946</name>
</gene>
<dbReference type="OrthoDB" id="1137593at2"/>
<organism evidence="5 6">
    <name type="scientific">Deinococcus peraridilitoris (strain DSM 19664 / LMG 22246 / CIP 109416 / KR-200)</name>
    <dbReference type="NCBI Taxonomy" id="937777"/>
    <lineage>
        <taxon>Bacteria</taxon>
        <taxon>Thermotogati</taxon>
        <taxon>Deinococcota</taxon>
        <taxon>Deinococci</taxon>
        <taxon>Deinococcales</taxon>
        <taxon>Deinococcaceae</taxon>
        <taxon>Deinococcus</taxon>
    </lineage>
</organism>
<dbReference type="GO" id="GO:0003677">
    <property type="term" value="F:DNA binding"/>
    <property type="evidence" value="ECO:0007669"/>
    <property type="project" value="UniProtKB-KW"/>
</dbReference>
<keyword evidence="3" id="KW-0804">Transcription</keyword>
<dbReference type="AlphaFoldDB" id="L0A7C7"/>
<dbReference type="PANTHER" id="PTHR44688">
    <property type="entry name" value="DNA-BINDING TRANSCRIPTIONAL ACTIVATOR DEVR_DOSR"/>
    <property type="match status" value="1"/>
</dbReference>
<dbReference type="PRINTS" id="PR00038">
    <property type="entry name" value="HTHLUXR"/>
</dbReference>
<accession>L0A7C7</accession>
<protein>
    <submittedName>
        <fullName evidence="5">ATP-dependent transcriptional regulator</fullName>
    </submittedName>
</protein>
<dbReference type="HOGENOM" id="CLU_006325_2_0_0"/>
<dbReference type="InterPro" id="IPR011990">
    <property type="entry name" value="TPR-like_helical_dom_sf"/>
</dbReference>
<dbReference type="InterPro" id="IPR041617">
    <property type="entry name" value="TPR_MalT"/>
</dbReference>
<dbReference type="Gene3D" id="1.10.10.10">
    <property type="entry name" value="Winged helix-like DNA-binding domain superfamily/Winged helix DNA-binding domain"/>
    <property type="match status" value="1"/>
</dbReference>
<dbReference type="InterPro" id="IPR036388">
    <property type="entry name" value="WH-like_DNA-bd_sf"/>
</dbReference>
<reference evidence="6" key="1">
    <citation type="submission" date="2012-03" db="EMBL/GenBank/DDBJ databases">
        <title>Complete sequence of plasmid 1 of Deinococcus peraridilitoris DSM 19664.</title>
        <authorList>
            <person name="Lucas S."/>
            <person name="Copeland A."/>
            <person name="Lapidus A."/>
            <person name="Glavina del Rio T."/>
            <person name="Dalin E."/>
            <person name="Tice H."/>
            <person name="Bruce D."/>
            <person name="Goodwin L."/>
            <person name="Pitluck S."/>
            <person name="Peters L."/>
            <person name="Mikhailova N."/>
            <person name="Lu M."/>
            <person name="Kyrpides N."/>
            <person name="Mavromatis K."/>
            <person name="Ivanova N."/>
            <person name="Brettin T."/>
            <person name="Detter J.C."/>
            <person name="Han C."/>
            <person name="Larimer F."/>
            <person name="Land M."/>
            <person name="Hauser L."/>
            <person name="Markowitz V."/>
            <person name="Cheng J.-F."/>
            <person name="Hugenholtz P."/>
            <person name="Woyke T."/>
            <person name="Wu D."/>
            <person name="Pukall R."/>
            <person name="Steenblock K."/>
            <person name="Brambilla E."/>
            <person name="Klenk H.-P."/>
            <person name="Eisen J.A."/>
        </authorList>
    </citation>
    <scope>NUCLEOTIDE SEQUENCE [LARGE SCALE GENOMIC DNA]</scope>
    <source>
        <strain evidence="6">DSM 19664 / LMG 22246 / CIP 109416 / KR-200</strain>
        <plasmid evidence="6">Plasmid pDEIPE01</plasmid>
    </source>
</reference>
<geneLocation type="plasmid" evidence="5 6">
    <name>pDEIPE01</name>
</geneLocation>
<keyword evidence="1" id="KW-0805">Transcription regulation</keyword>
<dbReference type="Gene3D" id="1.25.40.10">
    <property type="entry name" value="Tetratricopeptide repeat domain"/>
    <property type="match status" value="1"/>
</dbReference>
<proteinExistence type="predicted"/>
<dbReference type="PROSITE" id="PS50043">
    <property type="entry name" value="HTH_LUXR_2"/>
    <property type="match status" value="1"/>
</dbReference>
<dbReference type="InterPro" id="IPR027417">
    <property type="entry name" value="P-loop_NTPase"/>
</dbReference>
<dbReference type="KEGG" id="dpd:Deipe_3946"/>
<dbReference type="Pfam" id="PF17874">
    <property type="entry name" value="TPR_MalT"/>
    <property type="match status" value="1"/>
</dbReference>
<evidence type="ECO:0000256" key="2">
    <source>
        <dbReference type="ARBA" id="ARBA00023125"/>
    </source>
</evidence>
<keyword evidence="5" id="KW-0614">Plasmid</keyword>
<dbReference type="InterPro" id="IPR000792">
    <property type="entry name" value="Tscrpt_reg_LuxR_C"/>
</dbReference>
<dbReference type="Pfam" id="PF25873">
    <property type="entry name" value="WHD_MalT"/>
    <property type="match status" value="1"/>
</dbReference>
<dbReference type="Proteomes" id="UP000010467">
    <property type="component" value="Plasmid pDEIPE01"/>
</dbReference>
<dbReference type="GO" id="GO:0006355">
    <property type="term" value="P:regulation of DNA-templated transcription"/>
    <property type="evidence" value="ECO:0007669"/>
    <property type="project" value="InterPro"/>
</dbReference>
<evidence type="ECO:0000313" key="5">
    <source>
        <dbReference type="EMBL" id="AFZ69354.1"/>
    </source>
</evidence>
<dbReference type="PATRIC" id="fig|937777.3.peg.3960"/>
<feature type="domain" description="HTH luxR-type" evidence="4">
    <location>
        <begin position="835"/>
        <end position="900"/>
    </location>
</feature>
<dbReference type="InterPro" id="IPR016032">
    <property type="entry name" value="Sig_transdc_resp-reg_C-effctor"/>
</dbReference>
<dbReference type="Gene3D" id="3.40.50.300">
    <property type="entry name" value="P-loop containing nucleotide triphosphate hydrolases"/>
    <property type="match status" value="1"/>
</dbReference>
<dbReference type="Pfam" id="PF13191">
    <property type="entry name" value="AAA_16"/>
    <property type="match status" value="1"/>
</dbReference>
<dbReference type="PANTHER" id="PTHR44688:SF16">
    <property type="entry name" value="DNA-BINDING TRANSCRIPTIONAL ACTIVATOR DEVR_DOSR"/>
    <property type="match status" value="1"/>
</dbReference>
<dbReference type="InterPro" id="IPR003593">
    <property type="entry name" value="AAA+_ATPase"/>
</dbReference>
<dbReference type="SUPFAM" id="SSF46894">
    <property type="entry name" value="C-terminal effector domain of the bipartite response regulators"/>
    <property type="match status" value="1"/>
</dbReference>
<dbReference type="InterPro" id="IPR059106">
    <property type="entry name" value="WHD_MalT"/>
</dbReference>
<dbReference type="SUPFAM" id="SSF52540">
    <property type="entry name" value="P-loop containing nucleoside triphosphate hydrolases"/>
    <property type="match status" value="1"/>
</dbReference>
<dbReference type="SMART" id="SM00382">
    <property type="entry name" value="AAA"/>
    <property type="match status" value="1"/>
</dbReference>
<name>L0A7C7_DEIPD</name>
<evidence type="ECO:0000256" key="1">
    <source>
        <dbReference type="ARBA" id="ARBA00023015"/>
    </source>
</evidence>
<dbReference type="InterPro" id="IPR041664">
    <property type="entry name" value="AAA_16"/>
</dbReference>
<dbReference type="Pfam" id="PF00196">
    <property type="entry name" value="GerE"/>
    <property type="match status" value="1"/>
</dbReference>